<dbReference type="InterPro" id="IPR036397">
    <property type="entry name" value="RNaseH_sf"/>
</dbReference>
<feature type="binding site" evidence="13">
    <location>
        <position position="1412"/>
    </location>
    <ligand>
        <name>ATP</name>
        <dbReference type="ChEBI" id="CHEBI:30616"/>
    </ligand>
</feature>
<keyword evidence="2" id="KW-0723">Serine/threonine-protein kinase</keyword>
<dbReference type="SUPFAM" id="SSF56672">
    <property type="entry name" value="DNA/RNA polymerases"/>
    <property type="match status" value="1"/>
</dbReference>
<evidence type="ECO:0000256" key="9">
    <source>
        <dbReference type="ARBA" id="ARBA00022840"/>
    </source>
</evidence>
<evidence type="ECO:0000256" key="14">
    <source>
        <dbReference type="SAM" id="MobiDB-lite"/>
    </source>
</evidence>
<evidence type="ECO:0000256" key="11">
    <source>
        <dbReference type="ARBA" id="ARBA00023136"/>
    </source>
</evidence>
<evidence type="ECO:0000256" key="8">
    <source>
        <dbReference type="ARBA" id="ARBA00022777"/>
    </source>
</evidence>
<keyword evidence="3" id="KW-0808">Transferase</keyword>
<keyword evidence="7" id="KW-0064">Aspartyl protease</keyword>
<dbReference type="Gene3D" id="3.30.200.20">
    <property type="entry name" value="Phosphorylase Kinase, domain 1"/>
    <property type="match status" value="1"/>
</dbReference>
<gene>
    <name evidence="18" type="ORF">JRO89_XS04G0275000</name>
</gene>
<organism evidence="18 19">
    <name type="scientific">Xanthoceras sorbifolium</name>
    <dbReference type="NCBI Taxonomy" id="99658"/>
    <lineage>
        <taxon>Eukaryota</taxon>
        <taxon>Viridiplantae</taxon>
        <taxon>Streptophyta</taxon>
        <taxon>Embryophyta</taxon>
        <taxon>Tracheophyta</taxon>
        <taxon>Spermatophyta</taxon>
        <taxon>Magnoliopsida</taxon>
        <taxon>eudicotyledons</taxon>
        <taxon>Gunneridae</taxon>
        <taxon>Pentapetalae</taxon>
        <taxon>rosids</taxon>
        <taxon>malvids</taxon>
        <taxon>Sapindales</taxon>
        <taxon>Sapindaceae</taxon>
        <taxon>Xanthoceroideae</taxon>
        <taxon>Xanthoceras</taxon>
    </lineage>
</organism>
<dbReference type="InterPro" id="IPR036875">
    <property type="entry name" value="Znf_CCHC_sf"/>
</dbReference>
<feature type="compositionally biased region" description="Basic and acidic residues" evidence="14">
    <location>
        <begin position="778"/>
        <end position="793"/>
    </location>
</feature>
<accession>A0ABQ8I7N1</accession>
<evidence type="ECO:0000256" key="7">
    <source>
        <dbReference type="ARBA" id="ARBA00022750"/>
    </source>
</evidence>
<evidence type="ECO:0000256" key="3">
    <source>
        <dbReference type="ARBA" id="ARBA00022679"/>
    </source>
</evidence>
<keyword evidence="6 13" id="KW-0547">Nucleotide-binding</keyword>
<dbReference type="InterPro" id="IPR012337">
    <property type="entry name" value="RNaseH-like_sf"/>
</dbReference>
<dbReference type="SMART" id="SM00343">
    <property type="entry name" value="ZnF_C2HC"/>
    <property type="match status" value="1"/>
</dbReference>
<feature type="region of interest" description="Disordered" evidence="14">
    <location>
        <begin position="197"/>
        <end position="250"/>
    </location>
</feature>
<dbReference type="InterPro" id="IPR001584">
    <property type="entry name" value="Integrase_cat-core"/>
</dbReference>
<protein>
    <submittedName>
        <fullName evidence="18">Uncharacterized protein</fullName>
    </submittedName>
</protein>
<dbReference type="Pfam" id="PF00665">
    <property type="entry name" value="rve"/>
    <property type="match status" value="1"/>
</dbReference>
<dbReference type="Pfam" id="PF25597">
    <property type="entry name" value="SH3_retrovirus"/>
    <property type="match status" value="1"/>
</dbReference>
<dbReference type="InterPro" id="IPR000719">
    <property type="entry name" value="Prot_kinase_dom"/>
</dbReference>
<dbReference type="SUPFAM" id="SSF57756">
    <property type="entry name" value="Retrovirus zinc finger-like domains"/>
    <property type="match status" value="1"/>
</dbReference>
<feature type="region of interest" description="Disordered" evidence="14">
    <location>
        <begin position="726"/>
        <end position="812"/>
    </location>
</feature>
<comment type="subcellular location">
    <subcellularLocation>
        <location evidence="1">Membrane</location>
        <topology evidence="1">Single-pass membrane protein</topology>
    </subcellularLocation>
</comment>
<keyword evidence="12" id="KW-0863">Zinc-finger</keyword>
<dbReference type="InterPro" id="IPR011009">
    <property type="entry name" value="Kinase-like_dom_sf"/>
</dbReference>
<feature type="domain" description="Integrase catalytic" evidence="17">
    <location>
        <begin position="485"/>
        <end position="655"/>
    </location>
</feature>
<keyword evidence="9 13" id="KW-0067">ATP-binding</keyword>
<dbReference type="InterPro" id="IPR013103">
    <property type="entry name" value="RVT_2"/>
</dbReference>
<dbReference type="PROSITE" id="PS50011">
    <property type="entry name" value="PROTEIN_KINASE_DOM"/>
    <property type="match status" value="1"/>
</dbReference>
<reference evidence="18 19" key="1">
    <citation type="submission" date="2021-02" db="EMBL/GenBank/DDBJ databases">
        <title>Plant Genome Project.</title>
        <authorList>
            <person name="Zhang R.-G."/>
        </authorList>
    </citation>
    <scope>NUCLEOTIDE SEQUENCE [LARGE SCALE GENOMIC DNA]</scope>
    <source>
        <tissue evidence="18">Leaves</tissue>
    </source>
</reference>
<keyword evidence="7" id="KW-0378">Hydrolase</keyword>
<evidence type="ECO:0000259" key="16">
    <source>
        <dbReference type="PROSITE" id="PS50158"/>
    </source>
</evidence>
<dbReference type="InterPro" id="IPR017441">
    <property type="entry name" value="Protein_kinase_ATP_BS"/>
</dbReference>
<evidence type="ECO:0000313" key="19">
    <source>
        <dbReference type="Proteomes" id="UP000827721"/>
    </source>
</evidence>
<evidence type="ECO:0000256" key="12">
    <source>
        <dbReference type="PROSITE-ProRule" id="PRU00047"/>
    </source>
</evidence>
<evidence type="ECO:0000259" key="15">
    <source>
        <dbReference type="PROSITE" id="PS50011"/>
    </source>
</evidence>
<evidence type="ECO:0000256" key="4">
    <source>
        <dbReference type="ARBA" id="ARBA00022692"/>
    </source>
</evidence>
<dbReference type="Gene3D" id="4.10.60.10">
    <property type="entry name" value="Zinc finger, CCHC-type"/>
    <property type="match status" value="1"/>
</dbReference>
<dbReference type="PROSITE" id="PS00107">
    <property type="entry name" value="PROTEIN_KINASE_ATP"/>
    <property type="match status" value="1"/>
</dbReference>
<dbReference type="Pfam" id="PF07727">
    <property type="entry name" value="RVT_2"/>
    <property type="match status" value="1"/>
</dbReference>
<evidence type="ECO:0000256" key="6">
    <source>
        <dbReference type="ARBA" id="ARBA00022741"/>
    </source>
</evidence>
<dbReference type="PANTHER" id="PTHR47974:SF9">
    <property type="entry name" value="RECEPTOR-LIKE SERINE_THREONINE-PROTEIN KINASE"/>
    <property type="match status" value="1"/>
</dbReference>
<proteinExistence type="predicted"/>
<dbReference type="SMART" id="SM00220">
    <property type="entry name" value="S_TKc"/>
    <property type="match status" value="1"/>
</dbReference>
<evidence type="ECO:0000256" key="13">
    <source>
        <dbReference type="PROSITE-ProRule" id="PRU10141"/>
    </source>
</evidence>
<evidence type="ECO:0000259" key="17">
    <source>
        <dbReference type="PROSITE" id="PS50994"/>
    </source>
</evidence>
<feature type="domain" description="Protein kinase" evidence="15">
    <location>
        <begin position="1384"/>
        <end position="1668"/>
    </location>
</feature>
<dbReference type="InterPro" id="IPR001245">
    <property type="entry name" value="Ser-Thr/Tyr_kinase_cat_dom"/>
</dbReference>
<dbReference type="Proteomes" id="UP000827721">
    <property type="component" value="Unassembled WGS sequence"/>
</dbReference>
<dbReference type="Pfam" id="PF14223">
    <property type="entry name" value="Retrotran_gag_2"/>
    <property type="match status" value="1"/>
</dbReference>
<keyword evidence="11" id="KW-0472">Membrane</keyword>
<keyword evidence="8" id="KW-0418">Kinase</keyword>
<comment type="caution">
    <text evidence="18">The sequence shown here is derived from an EMBL/GenBank/DDBJ whole genome shotgun (WGS) entry which is preliminary data.</text>
</comment>
<dbReference type="InterPro" id="IPR054722">
    <property type="entry name" value="PolX-like_BBD"/>
</dbReference>
<dbReference type="SUPFAM" id="SSF53098">
    <property type="entry name" value="Ribonuclease H-like"/>
    <property type="match status" value="1"/>
</dbReference>
<evidence type="ECO:0000256" key="2">
    <source>
        <dbReference type="ARBA" id="ARBA00022527"/>
    </source>
</evidence>
<evidence type="ECO:0000256" key="1">
    <source>
        <dbReference type="ARBA" id="ARBA00004167"/>
    </source>
</evidence>
<dbReference type="CDD" id="cd09272">
    <property type="entry name" value="RNase_HI_RT_Ty1"/>
    <property type="match status" value="1"/>
</dbReference>
<dbReference type="InterPro" id="IPR001878">
    <property type="entry name" value="Znf_CCHC"/>
</dbReference>
<dbReference type="PROSITE" id="PS50994">
    <property type="entry name" value="INTEGRASE"/>
    <property type="match status" value="1"/>
</dbReference>
<dbReference type="InterPro" id="IPR008271">
    <property type="entry name" value="Ser/Thr_kinase_AS"/>
</dbReference>
<dbReference type="SUPFAM" id="SSF56112">
    <property type="entry name" value="Protein kinase-like (PK-like)"/>
    <property type="match status" value="1"/>
</dbReference>
<evidence type="ECO:0000256" key="10">
    <source>
        <dbReference type="ARBA" id="ARBA00022989"/>
    </source>
</evidence>
<dbReference type="Gene3D" id="3.30.420.10">
    <property type="entry name" value="Ribonuclease H-like superfamily/Ribonuclease H"/>
    <property type="match status" value="1"/>
</dbReference>
<keyword evidence="10" id="KW-1133">Transmembrane helix</keyword>
<keyword evidence="5" id="KW-0732">Signal</keyword>
<dbReference type="InterPro" id="IPR025724">
    <property type="entry name" value="GAG-pre-integrase_dom"/>
</dbReference>
<dbReference type="Pfam" id="PF07714">
    <property type="entry name" value="PK_Tyr_Ser-Thr"/>
    <property type="match status" value="1"/>
</dbReference>
<dbReference type="Pfam" id="PF13976">
    <property type="entry name" value="gag_pre-integrs"/>
    <property type="match status" value="1"/>
</dbReference>
<dbReference type="EMBL" id="JAFEMO010000004">
    <property type="protein sequence ID" value="KAH7572561.1"/>
    <property type="molecule type" value="Genomic_DNA"/>
</dbReference>
<keyword evidence="4" id="KW-0812">Transmembrane</keyword>
<dbReference type="InterPro" id="IPR057670">
    <property type="entry name" value="SH3_retrovirus"/>
</dbReference>
<name>A0ABQ8I7N1_9ROSI</name>
<dbReference type="PROSITE" id="PS00108">
    <property type="entry name" value="PROTEIN_KINASE_ST"/>
    <property type="match status" value="1"/>
</dbReference>
<dbReference type="Gene3D" id="1.10.510.10">
    <property type="entry name" value="Transferase(Phosphotransferase) domain 1"/>
    <property type="match status" value="1"/>
</dbReference>
<keyword evidence="7" id="KW-0645">Protease</keyword>
<evidence type="ECO:0000313" key="18">
    <source>
        <dbReference type="EMBL" id="KAH7572561.1"/>
    </source>
</evidence>
<keyword evidence="12" id="KW-0862">Zinc</keyword>
<dbReference type="Pfam" id="PF22936">
    <property type="entry name" value="Pol_BBD"/>
    <property type="match status" value="1"/>
</dbReference>
<dbReference type="InterPro" id="IPR043502">
    <property type="entry name" value="DNA/RNA_pol_sf"/>
</dbReference>
<feature type="domain" description="CCHC-type" evidence="16">
    <location>
        <begin position="249"/>
        <end position="265"/>
    </location>
</feature>
<keyword evidence="12" id="KW-0479">Metal-binding</keyword>
<dbReference type="PANTHER" id="PTHR47974">
    <property type="entry name" value="OS07G0415500 PROTEIN"/>
    <property type="match status" value="1"/>
</dbReference>
<keyword evidence="19" id="KW-1185">Reference proteome</keyword>
<sequence length="1711" mass="194957">MEESTGNMIKLTAFNYAVWKPKMEDLLYIKDLWKPIVMPKEEAVTTASTDAKTSSTSTSTSDVEWTVLNRKCAAQIRQWIDRSIFQNFANEHDAYVLWQKLEKMYARTTAQNKANLMRRLVNLKYKDGNSVSEHMSEFQGIVDQLNSMKMTVDDELQALLMLSSLPKSWDTLVVSVSNSAPDGKLTMDMVKDRMLNEESRRKDEGHTPENEALVTEKQGKQEWRGRSKNPHNQSQQRGRSKSRSRHDKKCHHCGKLGHFIRECRKLKAERTRNQDAQTRTNDTATVTEEVVVVQAEDYINLASQDSTWVVDSGASYHVTSRLEFFSTYTQGDFGRVRMGNDDVSKIIGIGNIHLETNLGCRLVLKDVRHVPDIRLNLISTGILDDDGYSNYFGEGKWKLTKGNLVIAKGKKDTSLYHTEAKLCRGEVNTTRKEVPTELWHKRLGHMSEKGLSILSKKALLPGMKGTSLPTCVDCIMGKQHRVAFRSSPPSRKANILDLIHTDVCSMSCKSLGGATYFVTFIDDHSRKVWTFALKTKDQVQEVFKQFHVKVERETGRRLKCVRADNGGEYRGPFEEYCRSFGIRLEKSVPKTPQHNGVAERMNRTICERVRCMLSNAKLPNSFWGEAMRTAVDLINLSPSVPLNYEVPERVWTGKDVSYKHLKVFGCRAFVHIPKDERSKLDGKAKQCIFVGHAHEEFGYRLWDHVNKRIIRSRDVVFLEDQTIEDFEKPERPQSDEIPVNLEPVSPPTNSDEGGATPDTNDAHPPARSPEPEQVPEQVHPEVQLRRSTRDRQPSRKYSPNEYVMLTDGGEPESYDEAITDQHKTEWLKAMQEEMKSLHENHTFDLVKLPQGRKALKNKWVYKIKSEEGNSQPRYKARLVVKGFGQKKGVDFEEIFSPVVKMSSIRVVLGLAASLNLEVEQLDVKTAFLHGDLDEEIYMEQPEGFQVKGKEKSVCRLKKSLYGLKQAPRQWYKKFDSFMEKNEYNRTTADHCVFIKKFSDGDFIILLLYVDDMLIVGQDIGKINRLKKELSKSFAMKDLGPAKQILGMRITRNRQNRRIWLSQERYVEKVLERFNMSKAKSVSSPLASHFKLNASQCPSSEEEKSEMSKVPYASAVGSLMYAMVCTRPDIAHAVGVVSRFLSNPGKEHWTAVKWILRYLRGTSSHCLCFGNCKPVLEGYTDSDMAGDMDTRKSISGYLITFAGGAVSWQSRLQKCIALSTTEAEYIAITEGCKEMLWMEKFLQELDQKQESYVLYCDSQSAIHLSKNQTFHSRSKHIDVRYHWIRDVLENKLLQVEKIHTNDNGADMMTKNLPREKLAICREIAAVIIFLRLFLSLRSCSEGANAGSSSSNPQDTKCRGISINKVLEEIDKPIQFSSQQLRTATDNFSQFLGSGGFGAVYKGKLSIGLLVAVKVLHGSSNRKIEKQFLAEVSTIGRTHHINLVKLYGFCFDRELQALVYEYVENSSLDRLLFRRDKTMDWEILHSIAVGTAKGIAYLHEDCQQRIVHYDIKPENILLDVDFCPKIADFGLAKLCNREKTHITLTGSRGTPGYAAPEMWMPFPINHKCDVYSYGMLLFEVLGKRRNMDVNLPESQEWFPKWVWKKLDKGEFPELMAVCGIEDKDKEKAERMAMVALWCCQYQPEARPCMSVVVKMLEGGVDIPTPSNPFLHLMRGSLHPELLAKVNGQLQSDNSEAVHALTEPSPVATPTVRE</sequence>
<feature type="compositionally biased region" description="Basic and acidic residues" evidence="14">
    <location>
        <begin position="197"/>
        <end position="209"/>
    </location>
</feature>
<dbReference type="PROSITE" id="PS50158">
    <property type="entry name" value="ZF_CCHC"/>
    <property type="match status" value="1"/>
</dbReference>
<evidence type="ECO:0000256" key="5">
    <source>
        <dbReference type="ARBA" id="ARBA00022729"/>
    </source>
</evidence>
<feature type="region of interest" description="Disordered" evidence="14">
    <location>
        <begin position="1692"/>
        <end position="1711"/>
    </location>
</feature>
<feature type="compositionally biased region" description="Basic residues" evidence="14">
    <location>
        <begin position="238"/>
        <end position="250"/>
    </location>
</feature>